<dbReference type="SUPFAM" id="SSF53955">
    <property type="entry name" value="Lysozyme-like"/>
    <property type="match status" value="1"/>
</dbReference>
<name>A0A6J5TA72_9CAUD</name>
<organism evidence="2">
    <name type="scientific">uncultured Caudovirales phage</name>
    <dbReference type="NCBI Taxonomy" id="2100421"/>
    <lineage>
        <taxon>Viruses</taxon>
        <taxon>Duplodnaviria</taxon>
        <taxon>Heunggongvirae</taxon>
        <taxon>Uroviricota</taxon>
        <taxon>Caudoviricetes</taxon>
        <taxon>Peduoviridae</taxon>
        <taxon>Maltschvirus</taxon>
        <taxon>Maltschvirus maltsch</taxon>
    </lineage>
</organism>
<dbReference type="GO" id="GO:0006032">
    <property type="term" value="P:chitin catabolic process"/>
    <property type="evidence" value="ECO:0007669"/>
    <property type="project" value="InterPro"/>
</dbReference>
<feature type="domain" description="Glycoside hydrolase family 19 catalytic" evidence="1">
    <location>
        <begin position="42"/>
        <end position="166"/>
    </location>
</feature>
<evidence type="ECO:0000313" key="2">
    <source>
        <dbReference type="EMBL" id="CAB4241828.1"/>
    </source>
</evidence>
<dbReference type="GO" id="GO:0004568">
    <property type="term" value="F:chitinase activity"/>
    <property type="evidence" value="ECO:0007669"/>
    <property type="project" value="InterPro"/>
</dbReference>
<sequence>MEITVDILAACLPQAKRDRLEMFCEGINETFEHFEINTPNRMAMFLAQTAHESGNFSAVEENLHYKAKALMAFWPKRFQGVAEQYQMNPEKIANRAYCDRMGNGNEASGEGWAYRGRGLIQLTGKDNYRHCGDALGIDLLSDPDQVSHNPVAVLSAGWFWNTRKLNAISDTGNVEHVTKLINGGTIGLAERTAHFNHIVQVLQSV</sequence>
<reference evidence="2" key="1">
    <citation type="submission" date="2020-05" db="EMBL/GenBank/DDBJ databases">
        <authorList>
            <person name="Chiriac C."/>
            <person name="Salcher M."/>
            <person name="Ghai R."/>
            <person name="Kavagutti S V."/>
        </authorList>
    </citation>
    <scope>NUCLEOTIDE SEQUENCE</scope>
</reference>
<evidence type="ECO:0000259" key="1">
    <source>
        <dbReference type="Pfam" id="PF00182"/>
    </source>
</evidence>
<dbReference type="PANTHER" id="PTHR34408:SF1">
    <property type="entry name" value="GLYCOSYL HYDROLASE FAMILY 19 DOMAIN-CONTAINING PROTEIN HI_1415"/>
    <property type="match status" value="1"/>
</dbReference>
<dbReference type="EMBL" id="LR797824">
    <property type="protein sequence ID" value="CAB4241828.1"/>
    <property type="molecule type" value="Genomic_DNA"/>
</dbReference>
<accession>A0A6J5TA72</accession>
<protein>
    <submittedName>
        <fullName evidence="2">COG3179 Predicted chitinase</fullName>
    </submittedName>
</protein>
<dbReference type="InterPro" id="IPR052354">
    <property type="entry name" value="Cell_Wall_Dynamics_Protein"/>
</dbReference>
<dbReference type="GO" id="GO:0016998">
    <property type="term" value="P:cell wall macromolecule catabolic process"/>
    <property type="evidence" value="ECO:0007669"/>
    <property type="project" value="InterPro"/>
</dbReference>
<dbReference type="Gene3D" id="1.10.530.10">
    <property type="match status" value="1"/>
</dbReference>
<dbReference type="InterPro" id="IPR000726">
    <property type="entry name" value="Glyco_hydro_19_cat"/>
</dbReference>
<proteinExistence type="predicted"/>
<dbReference type="Pfam" id="PF00182">
    <property type="entry name" value="Glyco_hydro_19"/>
    <property type="match status" value="1"/>
</dbReference>
<dbReference type="PANTHER" id="PTHR34408">
    <property type="entry name" value="FAMILY PROTEIN, PUTATIVE-RELATED"/>
    <property type="match status" value="1"/>
</dbReference>
<dbReference type="InterPro" id="IPR023346">
    <property type="entry name" value="Lysozyme-like_dom_sf"/>
</dbReference>
<gene>
    <name evidence="2" type="ORF">UFOVP71_366</name>
</gene>